<dbReference type="PROSITE" id="PS00061">
    <property type="entry name" value="ADH_SHORT"/>
    <property type="match status" value="1"/>
</dbReference>
<accession>A0ABY4CZR9</accession>
<name>A0ABY4CZR9_9BACT</name>
<gene>
    <name evidence="4" type="ORF">MTX78_00385</name>
</gene>
<evidence type="ECO:0000256" key="2">
    <source>
        <dbReference type="ARBA" id="ARBA00023002"/>
    </source>
</evidence>
<dbReference type="InterPro" id="IPR020904">
    <property type="entry name" value="Sc_DH/Rdtase_CS"/>
</dbReference>
<dbReference type="PRINTS" id="PR00080">
    <property type="entry name" value="SDRFAMILY"/>
</dbReference>
<dbReference type="Pfam" id="PF13561">
    <property type="entry name" value="adh_short_C2"/>
    <property type="match status" value="1"/>
</dbReference>
<comment type="similarity">
    <text evidence="1">Belongs to the short-chain dehydrogenases/reductases (SDR) family.</text>
</comment>
<organism evidence="4 5">
    <name type="scientific">Hymenobacter tibetensis</name>
    <dbReference type="NCBI Taxonomy" id="497967"/>
    <lineage>
        <taxon>Bacteria</taxon>
        <taxon>Pseudomonadati</taxon>
        <taxon>Bacteroidota</taxon>
        <taxon>Cytophagia</taxon>
        <taxon>Cytophagales</taxon>
        <taxon>Hymenobacteraceae</taxon>
        <taxon>Hymenobacter</taxon>
    </lineage>
</organism>
<feature type="compositionally biased region" description="Low complexity" evidence="3">
    <location>
        <begin position="30"/>
        <end position="45"/>
    </location>
</feature>
<feature type="compositionally biased region" description="Polar residues" evidence="3">
    <location>
        <begin position="20"/>
        <end position="29"/>
    </location>
</feature>
<keyword evidence="2" id="KW-0560">Oxidoreductase</keyword>
<sequence>MAAKKATAPKDSAAKDATPSKPTASQKSVATPAAKAAAKATTAPKPVKRPTAKDMQEHAQKLPYPGKQADMKLQPAMSFSTYRAASKLQDKIALITGADSGIGRAVAVAFAMEGAHVAVLYNENTVDAEETKRLVEAQDRRCILLQYDVRDPEQCKQAVRRTRAELGGLNILVNNAAFQMSQEKFEDISEEQIRRTFDTNILGYIWMAQAAIPHLRQDDSIINTGSIVGLTGIPILVDYACTKSAIHALTKSLATYLGEKGIRVNCVVPGPVWTPNIPGTMPAEEIEKFGYEVALARPGQPEELAPAYVLLASQDGSFMTGSLVHVTGGKMSSDQ</sequence>
<dbReference type="PANTHER" id="PTHR48107">
    <property type="entry name" value="NADPH-DEPENDENT ALDEHYDE REDUCTASE-LIKE PROTEIN, CHLOROPLASTIC-RELATED"/>
    <property type="match status" value="1"/>
</dbReference>
<dbReference type="InterPro" id="IPR002347">
    <property type="entry name" value="SDR_fam"/>
</dbReference>
<dbReference type="InterPro" id="IPR036291">
    <property type="entry name" value="NAD(P)-bd_dom_sf"/>
</dbReference>
<reference evidence="4 5" key="1">
    <citation type="submission" date="2022-03" db="EMBL/GenBank/DDBJ databases">
        <title>Hymenobactersp. isolated from the air.</title>
        <authorList>
            <person name="Won M."/>
            <person name="Kwon S.-W."/>
        </authorList>
    </citation>
    <scope>NUCLEOTIDE SEQUENCE [LARGE SCALE GENOMIC DNA]</scope>
    <source>
        <strain evidence="4 5">KACC 21982</strain>
    </source>
</reference>
<dbReference type="SUPFAM" id="SSF51735">
    <property type="entry name" value="NAD(P)-binding Rossmann-fold domains"/>
    <property type="match status" value="1"/>
</dbReference>
<evidence type="ECO:0000313" key="4">
    <source>
        <dbReference type="EMBL" id="UOG75069.1"/>
    </source>
</evidence>
<dbReference type="RefSeq" id="WP_243798878.1">
    <property type="nucleotide sequence ID" value="NZ_CP094669.1"/>
</dbReference>
<dbReference type="PRINTS" id="PR00081">
    <property type="entry name" value="GDHRDH"/>
</dbReference>
<proteinExistence type="inferred from homology"/>
<keyword evidence="5" id="KW-1185">Reference proteome</keyword>
<dbReference type="Gene3D" id="3.40.50.720">
    <property type="entry name" value="NAD(P)-binding Rossmann-like Domain"/>
    <property type="match status" value="1"/>
</dbReference>
<evidence type="ECO:0000256" key="3">
    <source>
        <dbReference type="SAM" id="MobiDB-lite"/>
    </source>
</evidence>
<feature type="region of interest" description="Disordered" evidence="3">
    <location>
        <begin position="1"/>
        <end position="57"/>
    </location>
</feature>
<evidence type="ECO:0000313" key="5">
    <source>
        <dbReference type="Proteomes" id="UP000831113"/>
    </source>
</evidence>
<dbReference type="PANTHER" id="PTHR48107:SF16">
    <property type="entry name" value="NADPH-DEPENDENT ALDEHYDE REDUCTASE 1, CHLOROPLASTIC"/>
    <property type="match status" value="1"/>
</dbReference>
<protein>
    <submittedName>
        <fullName evidence="4">SDR family oxidoreductase</fullName>
    </submittedName>
</protein>
<dbReference type="Proteomes" id="UP000831113">
    <property type="component" value="Chromosome"/>
</dbReference>
<dbReference type="EMBL" id="CP094669">
    <property type="protein sequence ID" value="UOG75069.1"/>
    <property type="molecule type" value="Genomic_DNA"/>
</dbReference>
<evidence type="ECO:0000256" key="1">
    <source>
        <dbReference type="ARBA" id="ARBA00006484"/>
    </source>
</evidence>